<evidence type="ECO:0000259" key="2">
    <source>
        <dbReference type="Pfam" id="PF13670"/>
    </source>
</evidence>
<dbReference type="EMBL" id="JAWRCO010000001">
    <property type="protein sequence ID" value="MDW6001411.1"/>
    <property type="molecule type" value="Genomic_DNA"/>
</dbReference>
<gene>
    <name evidence="3" type="ORF">SBX37_00615</name>
    <name evidence="4" type="ORF">VIM7927_01833</name>
</gene>
<dbReference type="Pfam" id="PF13670">
    <property type="entry name" value="PepSY_2"/>
    <property type="match status" value="1"/>
</dbReference>
<dbReference type="OrthoDB" id="5625293at2"/>
<name>A0A1Y6ISD2_9VIBR</name>
<evidence type="ECO:0000256" key="1">
    <source>
        <dbReference type="SAM" id="SignalP"/>
    </source>
</evidence>
<evidence type="ECO:0000313" key="6">
    <source>
        <dbReference type="Proteomes" id="UP001283366"/>
    </source>
</evidence>
<dbReference type="EMBL" id="FXXI01000002">
    <property type="protein sequence ID" value="SMS00567.1"/>
    <property type="molecule type" value="Genomic_DNA"/>
</dbReference>
<accession>A0A1Y6ISD2</accession>
<dbReference type="Proteomes" id="UP001283366">
    <property type="component" value="Unassembled WGS sequence"/>
</dbReference>
<proteinExistence type="predicted"/>
<feature type="domain" description="PepSY" evidence="2">
    <location>
        <begin position="9"/>
        <end position="91"/>
    </location>
</feature>
<keyword evidence="1" id="KW-0732">Signal</keyword>
<dbReference type="RefSeq" id="WP_087480601.1">
    <property type="nucleotide sequence ID" value="NZ_AP024883.1"/>
</dbReference>
<reference evidence="3 6" key="2">
    <citation type="submission" date="2023-11" db="EMBL/GenBank/DDBJ databases">
        <title>Plant-associative lifestyle of Vibrio porteresiae and its evolutionary dynamics.</title>
        <authorList>
            <person name="Rameshkumar N."/>
            <person name="Kirti K."/>
        </authorList>
    </citation>
    <scope>NUCLEOTIDE SEQUENCE [LARGE SCALE GENOMIC DNA]</scope>
    <source>
        <strain evidence="3 6">MSSRF38</strain>
    </source>
</reference>
<dbReference type="Proteomes" id="UP000196125">
    <property type="component" value="Unassembled WGS sequence"/>
</dbReference>
<sequence>MSKATFIRLAVLLSTTTASSLVFADPVCTQQPESSWMPFETARAKVVEMGYQIKKFKKTHTGCYELYGYDSNKNRVEIYYNPVDMSVVKEEKDD</sequence>
<reference evidence="4 5" key="1">
    <citation type="submission" date="2017-05" db="EMBL/GenBank/DDBJ databases">
        <authorList>
            <person name="Song R."/>
            <person name="Chenine A.L."/>
            <person name="Ruprecht R.M."/>
        </authorList>
    </citation>
    <scope>NUCLEOTIDE SEQUENCE [LARGE SCALE GENOMIC DNA]</scope>
    <source>
        <strain evidence="4 5">CECT 7927</strain>
    </source>
</reference>
<dbReference type="AlphaFoldDB" id="A0A1Y6ISD2"/>
<protein>
    <submittedName>
        <fullName evidence="3">PepSY domain-containing protein</fullName>
    </submittedName>
</protein>
<evidence type="ECO:0000313" key="5">
    <source>
        <dbReference type="Proteomes" id="UP000196125"/>
    </source>
</evidence>
<feature type="chain" id="PRO_5012689763" evidence="1">
    <location>
        <begin position="25"/>
        <end position="94"/>
    </location>
</feature>
<evidence type="ECO:0000313" key="3">
    <source>
        <dbReference type="EMBL" id="MDW6001411.1"/>
    </source>
</evidence>
<feature type="signal peptide" evidence="1">
    <location>
        <begin position="1"/>
        <end position="24"/>
    </location>
</feature>
<dbReference type="InterPro" id="IPR025711">
    <property type="entry name" value="PepSY"/>
</dbReference>
<organism evidence="4 5">
    <name type="scientific">Vibrio mangrovi</name>
    <dbReference type="NCBI Taxonomy" id="474394"/>
    <lineage>
        <taxon>Bacteria</taxon>
        <taxon>Pseudomonadati</taxon>
        <taxon>Pseudomonadota</taxon>
        <taxon>Gammaproteobacteria</taxon>
        <taxon>Vibrionales</taxon>
        <taxon>Vibrionaceae</taxon>
        <taxon>Vibrio</taxon>
    </lineage>
</organism>
<keyword evidence="6" id="KW-1185">Reference proteome</keyword>
<evidence type="ECO:0000313" key="4">
    <source>
        <dbReference type="EMBL" id="SMS00567.1"/>
    </source>
</evidence>